<keyword evidence="4" id="KW-1185">Reference proteome</keyword>
<organism evidence="3 4">
    <name type="scientific">Phytoactinopolyspora halotolerans</name>
    <dbReference type="NCBI Taxonomy" id="1981512"/>
    <lineage>
        <taxon>Bacteria</taxon>
        <taxon>Bacillati</taxon>
        <taxon>Actinomycetota</taxon>
        <taxon>Actinomycetes</taxon>
        <taxon>Jiangellales</taxon>
        <taxon>Jiangellaceae</taxon>
        <taxon>Phytoactinopolyspora</taxon>
    </lineage>
</organism>
<name>A0A6L9S4A3_9ACTN</name>
<gene>
    <name evidence="3" type="ORF">G1H10_09005</name>
</gene>
<keyword evidence="1" id="KW-0812">Transmembrane</keyword>
<evidence type="ECO:0000256" key="1">
    <source>
        <dbReference type="SAM" id="Phobius"/>
    </source>
</evidence>
<evidence type="ECO:0000313" key="3">
    <source>
        <dbReference type="EMBL" id="NEE00305.1"/>
    </source>
</evidence>
<dbReference type="InterPro" id="IPR012551">
    <property type="entry name" value="DUF1707_SHOCT-like"/>
</dbReference>
<dbReference type="EMBL" id="JAAGOA010000005">
    <property type="protein sequence ID" value="NEE00305.1"/>
    <property type="molecule type" value="Genomic_DNA"/>
</dbReference>
<protein>
    <submittedName>
        <fullName evidence="3">DUF1707 domain-containing protein</fullName>
    </submittedName>
</protein>
<accession>A0A6L9S4A3</accession>
<dbReference type="AlphaFoldDB" id="A0A6L9S4A3"/>
<feature type="domain" description="DUF1707" evidence="2">
    <location>
        <begin position="15"/>
        <end position="66"/>
    </location>
</feature>
<keyword evidence="1" id="KW-1133">Transmembrane helix</keyword>
<proteinExistence type="predicted"/>
<evidence type="ECO:0000259" key="2">
    <source>
        <dbReference type="Pfam" id="PF08044"/>
    </source>
</evidence>
<reference evidence="3 4" key="1">
    <citation type="submission" date="2020-02" db="EMBL/GenBank/DDBJ databases">
        <authorList>
            <person name="Li X.-J."/>
            <person name="Han X.-M."/>
        </authorList>
    </citation>
    <scope>NUCLEOTIDE SEQUENCE [LARGE SCALE GENOMIC DNA]</scope>
    <source>
        <strain evidence="3 4">CCTCC AB 2017055</strain>
    </source>
</reference>
<dbReference type="RefSeq" id="WP_163735806.1">
    <property type="nucleotide sequence ID" value="NZ_JAAGOA010000005.1"/>
</dbReference>
<evidence type="ECO:0000313" key="4">
    <source>
        <dbReference type="Proteomes" id="UP000475214"/>
    </source>
</evidence>
<sequence>MASSGRSHGPDRRWRPSDADRERYLEAISTAFSDGRITADDLQSRTALVYEARTIADLEALVEDVPSEPPPVPPTVAERPSYARMIYVGVAIAAGIAALIAVTAAQPEERDISTSTSVEEAPLVPGLDPAEVEVPDVATEKLDLLTEAGLVEMWDTMSGADVADIAKIGIYGDYAHIEVRAETDEPGVDEIRYQGGFASPREWERAYSEETEAGFFGWNDVSPQAVAAAIDATPGALERPDAEVAHVSVGRRGWERGQIVIQVVADDGGNTFSVRWDAAGSTVLSTH</sequence>
<keyword evidence="1" id="KW-0472">Membrane</keyword>
<feature type="transmembrane region" description="Helical" evidence="1">
    <location>
        <begin position="85"/>
        <end position="105"/>
    </location>
</feature>
<dbReference type="Pfam" id="PF08044">
    <property type="entry name" value="DUF1707"/>
    <property type="match status" value="1"/>
</dbReference>
<comment type="caution">
    <text evidence="3">The sequence shown here is derived from an EMBL/GenBank/DDBJ whole genome shotgun (WGS) entry which is preliminary data.</text>
</comment>
<dbReference type="Proteomes" id="UP000475214">
    <property type="component" value="Unassembled WGS sequence"/>
</dbReference>